<reference evidence="4" key="1">
    <citation type="submission" date="2017-02" db="UniProtKB">
        <authorList>
            <consortium name="WormBaseParasite"/>
        </authorList>
    </citation>
    <scope>IDENTIFICATION</scope>
</reference>
<dbReference type="Proteomes" id="UP000276776">
    <property type="component" value="Unassembled WGS sequence"/>
</dbReference>
<evidence type="ECO:0000313" key="3">
    <source>
        <dbReference type="Proteomes" id="UP000276776"/>
    </source>
</evidence>
<dbReference type="OrthoDB" id="5810603at2759"/>
<dbReference type="AlphaFoldDB" id="A0A0N5CT09"/>
<accession>A0A0N5CT09</accession>
<reference evidence="2 3" key="2">
    <citation type="submission" date="2018-11" db="EMBL/GenBank/DDBJ databases">
        <authorList>
            <consortium name="Pathogen Informatics"/>
        </authorList>
    </citation>
    <scope>NUCLEOTIDE SEQUENCE [LARGE SCALE GENOMIC DNA]</scope>
</reference>
<gene>
    <name evidence="2" type="ORF">TCLT_LOCUS3360</name>
</gene>
<dbReference type="STRING" id="103827.A0A0N5CT09"/>
<organism evidence="4">
    <name type="scientific">Thelazia callipaeda</name>
    <name type="common">Oriental eyeworm</name>
    <name type="synonym">Parasitic nematode</name>
    <dbReference type="NCBI Taxonomy" id="103827"/>
    <lineage>
        <taxon>Eukaryota</taxon>
        <taxon>Metazoa</taxon>
        <taxon>Ecdysozoa</taxon>
        <taxon>Nematoda</taxon>
        <taxon>Chromadorea</taxon>
        <taxon>Rhabditida</taxon>
        <taxon>Spirurina</taxon>
        <taxon>Spiruromorpha</taxon>
        <taxon>Thelazioidea</taxon>
        <taxon>Thelaziidae</taxon>
        <taxon>Thelazia</taxon>
    </lineage>
</organism>
<dbReference type="OMA" id="CNHATNQ"/>
<proteinExistence type="predicted"/>
<evidence type="ECO:0000313" key="4">
    <source>
        <dbReference type="WBParaSite" id="TCLT_0000336701-mRNA-1"/>
    </source>
</evidence>
<dbReference type="PROSITE" id="PS50213">
    <property type="entry name" value="FAS1"/>
    <property type="match status" value="1"/>
</dbReference>
<protein>
    <submittedName>
        <fullName evidence="4">FAS1 domain-containing protein</fullName>
    </submittedName>
</protein>
<sequence>MQEANLWSEIERMHSLKQWRTLCARYTVAKAYMQDSNAPITVFAPVDDVFIYNPDIRAMSQKEVLAHIGFKSFSLVDTQIHELGENRIWDKQILIRSTINSGYMYITQFIATPGNYYYFANNGMLCNHAANEWGIISGEQYLYKICTPIGYRPYPGTALSFVRDNDQMAFVDRPYNNHDLSEMRDVLDRAPDIALVIFGSSSWNGFHTFFLPTNQAFSKVITLNKLM</sequence>
<evidence type="ECO:0000259" key="1">
    <source>
        <dbReference type="PROSITE" id="PS50213"/>
    </source>
</evidence>
<dbReference type="WBParaSite" id="TCLT_0000336701-mRNA-1">
    <property type="protein sequence ID" value="TCLT_0000336701-mRNA-1"/>
    <property type="gene ID" value="TCLT_0000336701"/>
</dbReference>
<dbReference type="EMBL" id="UYYF01001348">
    <property type="protein sequence ID" value="VDM99783.1"/>
    <property type="molecule type" value="Genomic_DNA"/>
</dbReference>
<feature type="domain" description="FAS1" evidence="1">
    <location>
        <begin position="167"/>
        <end position="227"/>
    </location>
</feature>
<keyword evidence="3" id="KW-1185">Reference proteome</keyword>
<evidence type="ECO:0000313" key="2">
    <source>
        <dbReference type="EMBL" id="VDM99783.1"/>
    </source>
</evidence>
<dbReference type="InterPro" id="IPR000782">
    <property type="entry name" value="FAS1_domain"/>
</dbReference>
<name>A0A0N5CT09_THECL</name>